<dbReference type="Pfam" id="PF00439">
    <property type="entry name" value="Bromodomain"/>
    <property type="match status" value="4"/>
</dbReference>
<dbReference type="AlphaFoldDB" id="D2V7Z7"/>
<feature type="domain" description="Bromo" evidence="4">
    <location>
        <begin position="230"/>
        <end position="299"/>
    </location>
</feature>
<dbReference type="RefSeq" id="XP_002679697.1">
    <property type="nucleotide sequence ID" value="XM_002679651.1"/>
</dbReference>
<feature type="region of interest" description="Disordered" evidence="3">
    <location>
        <begin position="1037"/>
        <end position="1107"/>
    </location>
</feature>
<feature type="region of interest" description="Disordered" evidence="3">
    <location>
        <begin position="387"/>
        <end position="418"/>
    </location>
</feature>
<dbReference type="InParanoid" id="D2V7Z7"/>
<feature type="domain" description="Bromo" evidence="4">
    <location>
        <begin position="134"/>
        <end position="185"/>
    </location>
</feature>
<dbReference type="CDD" id="cd04369">
    <property type="entry name" value="Bromodomain"/>
    <property type="match status" value="4"/>
</dbReference>
<dbReference type="Gene3D" id="1.20.920.10">
    <property type="entry name" value="Bromodomain-like"/>
    <property type="match status" value="4"/>
</dbReference>
<feature type="region of interest" description="Disordered" evidence="3">
    <location>
        <begin position="1"/>
        <end position="100"/>
    </location>
</feature>
<dbReference type="KEGG" id="ngr:NAEGRDRAFT_64978"/>
<evidence type="ECO:0000313" key="6">
    <source>
        <dbReference type="Proteomes" id="UP000006671"/>
    </source>
</evidence>
<feature type="compositionally biased region" description="Basic residues" evidence="3">
    <location>
        <begin position="750"/>
        <end position="767"/>
    </location>
</feature>
<feature type="region of interest" description="Disordered" evidence="3">
    <location>
        <begin position="693"/>
        <end position="725"/>
    </location>
</feature>
<dbReference type="OrthoDB" id="21449at2759"/>
<feature type="compositionally biased region" description="Polar residues" evidence="3">
    <location>
        <begin position="862"/>
        <end position="877"/>
    </location>
</feature>
<protein>
    <submittedName>
        <fullName evidence="5">Bromodomain-containing protein</fullName>
    </submittedName>
</protein>
<reference evidence="5 6" key="1">
    <citation type="journal article" date="2010" name="Cell">
        <title>The genome of Naegleria gruberi illuminates early eukaryotic versatility.</title>
        <authorList>
            <person name="Fritz-Laylin L.K."/>
            <person name="Prochnik S.E."/>
            <person name="Ginger M.L."/>
            <person name="Dacks J.B."/>
            <person name="Carpenter M.L."/>
            <person name="Field M.C."/>
            <person name="Kuo A."/>
            <person name="Paredez A."/>
            <person name="Chapman J."/>
            <person name="Pham J."/>
            <person name="Shu S."/>
            <person name="Neupane R."/>
            <person name="Cipriano M."/>
            <person name="Mancuso J."/>
            <person name="Tu H."/>
            <person name="Salamov A."/>
            <person name="Lindquist E."/>
            <person name="Shapiro H."/>
            <person name="Lucas S."/>
            <person name="Grigoriev I.V."/>
            <person name="Cande W.Z."/>
            <person name="Fulton C."/>
            <person name="Rokhsar D.S."/>
            <person name="Dawson S.C."/>
        </authorList>
    </citation>
    <scope>NUCLEOTIDE SEQUENCE [LARGE SCALE GENOMIC DNA]</scope>
    <source>
        <strain evidence="5 6">NEG-M</strain>
    </source>
</reference>
<dbReference type="VEuPathDB" id="AmoebaDB:NAEGRDRAFT_64978"/>
<dbReference type="eggNOG" id="KOG1827">
    <property type="taxonomic scope" value="Eukaryota"/>
</dbReference>
<feature type="compositionally biased region" description="Low complexity" evidence="3">
    <location>
        <begin position="702"/>
        <end position="715"/>
    </location>
</feature>
<dbReference type="SMART" id="SM00297">
    <property type="entry name" value="BROMO"/>
    <property type="match status" value="4"/>
</dbReference>
<feature type="region of interest" description="Disordered" evidence="3">
    <location>
        <begin position="826"/>
        <end position="890"/>
    </location>
</feature>
<proteinExistence type="predicted"/>
<evidence type="ECO:0000256" key="2">
    <source>
        <dbReference type="PROSITE-ProRule" id="PRU00035"/>
    </source>
</evidence>
<dbReference type="GeneID" id="8861271"/>
<sequence length="1158" mass="132944">MTSKKKKASSSSSTTSSSHEEESSTTKNNIMEDDAGTSSNNNNNKKHKSSKRKKNSDESVVDEVKKTPLKVKIKLGDTETTVDPLEPEKRKKKRESKKSDQKSLVSTLITLLDKLFKADKKQNFWYAVPEKEKQYYQVIDNPMDLSSIQAKLLLGKYSSIGKFRQDLDIIHNNAEKFNGQASPIFKAAERLKSIYTKELSAYSDSDPIVTPLTNDDSTVEECMIQIIDALKYEDSYSIFHEPVPKEVPNYYETIKKPMDFATLKKKVTDHKLSISKFEKYMLRIFSNATKFNLPDTLYYAEAVRISKLSTELVEKLKSKFSSESKPTVTITVKEPQPEEKKEKKSKKKKEDKKVEKEEKEKKSKKKKEKEEKKEEVKVEPIVEEPFIDLNDTGSMSDDVKTPKKSSSDKKKTPKTKSTTKWKDRVRITDLDFPDLEDTPLYSLLELVWKKLMSIDEYLIFKDPVSKDVPNYHNTIKTPMDLTTIKGKIDDKKYTKWREFEDDVDLVYDNCKTFNSQDSIYSKEANRQHRWFRKWKKDMVTHFGKIEVADLSEKVVCDYFNEISVVKTHAPKYDVTLLNTMEEAEEETTLPKTSLCYHLLKITEELKKHDKNKYFWESVDESVHPNYSNQIKHSICLSMIASNCNNKHYKTIDQFINDIDLLHTNTSTFFSPNSKEAKESKALLNLAKEKAQPLRIKTFKDGPTSANSSSTNTTTPKTRRETRASSSLLDDIDNFLDMDEKDDLLSNVKSDKKKKPLASASKPKRRRPVSTAATNPYNKDIELGWVPHIHNCAYWQFPSYLPDPNPENRPKSIESNHDATQSFIDPASLSSSYSRGDDESNSSQDESAPKPKKEKKEKEKTQKITSNSSDIVIPQNISTSKTPKTTKKEKNVTIPHTPTLNISVPPFTSPNLFSQSATGSKSTAPPQVVHLTTVENRPLPKYSYIIKKYRQNLSINKPKIDLNQLKTMNLSDCMKLFSDDERSVSEIVEAMKQKPDTIPTDNLLYGLSGFKDISPEDDELIQKLVKIATKDGGFKMDSHFDKASRNNSSPKASLSSKHVEKDIMDEDDDDDEDDEEEENDLSDIEDFDEEFDHKKEKYTEEADMDDDDDEFVEGDVMERVLQDFETVTFPSTRRSTPEELFKKVKQTLMDEGVNIFEDE</sequence>
<dbReference type="SUPFAM" id="SSF47370">
    <property type="entry name" value="Bromodomain"/>
    <property type="match status" value="4"/>
</dbReference>
<dbReference type="STRING" id="5762.D2V7Z7"/>
<dbReference type="PRINTS" id="PR00503">
    <property type="entry name" value="BROMODOMAIN"/>
</dbReference>
<feature type="domain" description="Bromo" evidence="4">
    <location>
        <begin position="449"/>
        <end position="521"/>
    </location>
</feature>
<name>D2V7Z7_NAEGR</name>
<dbReference type="EMBL" id="GG738856">
    <property type="protein sequence ID" value="EFC46953.1"/>
    <property type="molecule type" value="Genomic_DNA"/>
</dbReference>
<feature type="compositionally biased region" description="Polar residues" evidence="3">
    <location>
        <begin position="1044"/>
        <end position="1055"/>
    </location>
</feature>
<dbReference type="InterPro" id="IPR036427">
    <property type="entry name" value="Bromodomain-like_sf"/>
</dbReference>
<gene>
    <name evidence="5" type="ORF">NAEGRDRAFT_64978</name>
</gene>
<dbReference type="PANTHER" id="PTHR22881:SF27">
    <property type="entry name" value="BROMODOMAIN CONTAINING 7_9"/>
    <property type="match status" value="1"/>
</dbReference>
<evidence type="ECO:0000259" key="4">
    <source>
        <dbReference type="PROSITE" id="PS50014"/>
    </source>
</evidence>
<feature type="region of interest" description="Disordered" evidence="3">
    <location>
        <begin position="746"/>
        <end position="774"/>
    </location>
</feature>
<evidence type="ECO:0000256" key="1">
    <source>
        <dbReference type="ARBA" id="ARBA00023117"/>
    </source>
</evidence>
<feature type="domain" description="Bromo" evidence="4">
    <location>
        <begin position="606"/>
        <end position="676"/>
    </location>
</feature>
<feature type="compositionally biased region" description="Basic residues" evidence="3">
    <location>
        <begin position="44"/>
        <end position="54"/>
    </location>
</feature>
<keyword evidence="6" id="KW-1185">Reference proteome</keyword>
<organism evidence="6">
    <name type="scientific">Naegleria gruberi</name>
    <name type="common">Amoeba</name>
    <dbReference type="NCBI Taxonomy" id="5762"/>
    <lineage>
        <taxon>Eukaryota</taxon>
        <taxon>Discoba</taxon>
        <taxon>Heterolobosea</taxon>
        <taxon>Tetramitia</taxon>
        <taxon>Eutetramitia</taxon>
        <taxon>Vahlkampfiidae</taxon>
        <taxon>Naegleria</taxon>
    </lineage>
</organism>
<dbReference type="InterPro" id="IPR051831">
    <property type="entry name" value="Bromodomain_contain_prot"/>
</dbReference>
<evidence type="ECO:0000256" key="3">
    <source>
        <dbReference type="SAM" id="MobiDB-lite"/>
    </source>
</evidence>
<dbReference type="InterPro" id="IPR001487">
    <property type="entry name" value="Bromodomain"/>
</dbReference>
<feature type="compositionally biased region" description="Basic and acidic residues" evidence="3">
    <location>
        <begin position="397"/>
        <end position="410"/>
    </location>
</feature>
<feature type="compositionally biased region" description="Basic and acidic residues" evidence="3">
    <location>
        <begin position="351"/>
        <end position="361"/>
    </location>
</feature>
<feature type="compositionally biased region" description="Basic and acidic residues" evidence="3">
    <location>
        <begin position="846"/>
        <end position="861"/>
    </location>
</feature>
<feature type="compositionally biased region" description="Acidic residues" evidence="3">
    <location>
        <begin position="1062"/>
        <end position="1089"/>
    </location>
</feature>
<dbReference type="PROSITE" id="PS50014">
    <property type="entry name" value="BROMODOMAIN_2"/>
    <property type="match status" value="4"/>
</dbReference>
<dbReference type="Proteomes" id="UP000006671">
    <property type="component" value="Unassembled WGS sequence"/>
</dbReference>
<feature type="region of interest" description="Disordered" evidence="3">
    <location>
        <begin position="325"/>
        <end position="375"/>
    </location>
</feature>
<feature type="compositionally biased region" description="Basic and acidic residues" evidence="3">
    <location>
        <begin position="1090"/>
        <end position="1099"/>
    </location>
</feature>
<accession>D2V7Z7</accession>
<evidence type="ECO:0000313" key="5">
    <source>
        <dbReference type="EMBL" id="EFC46953.1"/>
    </source>
</evidence>
<dbReference type="PANTHER" id="PTHR22881">
    <property type="entry name" value="BROMODOMAIN CONTAINING PROTEIN"/>
    <property type="match status" value="1"/>
</dbReference>
<keyword evidence="1 2" id="KW-0103">Bromodomain</keyword>